<evidence type="ECO:0000256" key="1">
    <source>
        <dbReference type="ARBA" id="ARBA00012528"/>
    </source>
</evidence>
<dbReference type="PANTHER" id="PTHR45138:SF9">
    <property type="entry name" value="DIGUANYLATE CYCLASE DGCM-RELATED"/>
    <property type="match status" value="1"/>
</dbReference>
<dbReference type="EC" id="2.7.7.65" evidence="1"/>
<dbReference type="SUPFAM" id="SSF52833">
    <property type="entry name" value="Thioredoxin-like"/>
    <property type="match status" value="1"/>
</dbReference>
<dbReference type="Gene3D" id="3.40.30.10">
    <property type="entry name" value="Glutaredoxin"/>
    <property type="match status" value="1"/>
</dbReference>
<accession>A0A5S3YP71</accession>
<dbReference type="InterPro" id="IPR029787">
    <property type="entry name" value="Nucleotide_cyclase"/>
</dbReference>
<evidence type="ECO:0000259" key="3">
    <source>
        <dbReference type="PROSITE" id="PS50887"/>
    </source>
</evidence>
<dbReference type="Gene3D" id="3.40.50.2300">
    <property type="match status" value="1"/>
</dbReference>
<dbReference type="GO" id="GO:1902201">
    <property type="term" value="P:negative regulation of bacterial-type flagellum-dependent cell motility"/>
    <property type="evidence" value="ECO:0007669"/>
    <property type="project" value="TreeGrafter"/>
</dbReference>
<dbReference type="InterPro" id="IPR050469">
    <property type="entry name" value="Diguanylate_Cyclase"/>
</dbReference>
<dbReference type="GO" id="GO:0016491">
    <property type="term" value="F:oxidoreductase activity"/>
    <property type="evidence" value="ECO:0007669"/>
    <property type="project" value="InterPro"/>
</dbReference>
<dbReference type="InterPro" id="IPR036249">
    <property type="entry name" value="Thioredoxin-like_sf"/>
</dbReference>
<dbReference type="PANTHER" id="PTHR45138">
    <property type="entry name" value="REGULATORY COMPONENTS OF SENSORY TRANSDUCTION SYSTEM"/>
    <property type="match status" value="1"/>
</dbReference>
<dbReference type="InterPro" id="IPR011006">
    <property type="entry name" value="CheY-like_superfamily"/>
</dbReference>
<dbReference type="SUPFAM" id="SSF52172">
    <property type="entry name" value="CheY-like"/>
    <property type="match status" value="1"/>
</dbReference>
<dbReference type="InterPro" id="IPR000160">
    <property type="entry name" value="GGDEF_dom"/>
</dbReference>
<dbReference type="SUPFAM" id="SSF55073">
    <property type="entry name" value="Nucleotide cyclase"/>
    <property type="match status" value="1"/>
</dbReference>
<proteinExistence type="predicted"/>
<dbReference type="GO" id="GO:0052621">
    <property type="term" value="F:diguanylate cyclase activity"/>
    <property type="evidence" value="ECO:0007669"/>
    <property type="project" value="UniProtKB-EC"/>
</dbReference>
<organism evidence="4 5">
    <name type="scientific">Pseudoalteromonas phenolica</name>
    <dbReference type="NCBI Taxonomy" id="161398"/>
    <lineage>
        <taxon>Bacteria</taxon>
        <taxon>Pseudomonadati</taxon>
        <taxon>Pseudomonadota</taxon>
        <taxon>Gammaproteobacteria</taxon>
        <taxon>Alteromonadales</taxon>
        <taxon>Pseudoalteromonadaceae</taxon>
        <taxon>Pseudoalteromonas</taxon>
    </lineage>
</organism>
<dbReference type="Gene3D" id="3.30.70.270">
    <property type="match status" value="1"/>
</dbReference>
<dbReference type="RefSeq" id="WP_138568868.1">
    <property type="nucleotide sequence ID" value="NZ_PNCM01000047.1"/>
</dbReference>
<dbReference type="Proteomes" id="UP000307362">
    <property type="component" value="Unassembled WGS sequence"/>
</dbReference>
<dbReference type="OrthoDB" id="6315841at2"/>
<evidence type="ECO:0000313" key="4">
    <source>
        <dbReference type="EMBL" id="TMP77933.1"/>
    </source>
</evidence>
<dbReference type="Pfam" id="PF01323">
    <property type="entry name" value="DSBA"/>
    <property type="match status" value="1"/>
</dbReference>
<evidence type="ECO:0000256" key="2">
    <source>
        <dbReference type="ARBA" id="ARBA00034247"/>
    </source>
</evidence>
<dbReference type="CDD" id="cd01949">
    <property type="entry name" value="GGDEF"/>
    <property type="match status" value="1"/>
</dbReference>
<dbReference type="Pfam" id="PF00990">
    <property type="entry name" value="GGDEF"/>
    <property type="match status" value="1"/>
</dbReference>
<dbReference type="NCBIfam" id="TIGR00254">
    <property type="entry name" value="GGDEF"/>
    <property type="match status" value="1"/>
</dbReference>
<dbReference type="EMBL" id="PNCM01000047">
    <property type="protein sequence ID" value="TMP77933.1"/>
    <property type="molecule type" value="Genomic_DNA"/>
</dbReference>
<dbReference type="GO" id="GO:0043709">
    <property type="term" value="P:cell adhesion involved in single-species biofilm formation"/>
    <property type="evidence" value="ECO:0007669"/>
    <property type="project" value="TreeGrafter"/>
</dbReference>
<dbReference type="InterPro" id="IPR043128">
    <property type="entry name" value="Rev_trsase/Diguanyl_cyclase"/>
</dbReference>
<dbReference type="InterPro" id="IPR001853">
    <property type="entry name" value="DSBA-like_thioredoxin_dom"/>
</dbReference>
<comment type="catalytic activity">
    <reaction evidence="2">
        <text>2 GTP = 3',3'-c-di-GMP + 2 diphosphate</text>
        <dbReference type="Rhea" id="RHEA:24898"/>
        <dbReference type="ChEBI" id="CHEBI:33019"/>
        <dbReference type="ChEBI" id="CHEBI:37565"/>
        <dbReference type="ChEBI" id="CHEBI:58805"/>
        <dbReference type="EC" id="2.7.7.65"/>
    </reaction>
</comment>
<reference evidence="4 5" key="1">
    <citation type="submission" date="2017-12" db="EMBL/GenBank/DDBJ databases">
        <authorList>
            <person name="Paulsen S."/>
            <person name="Gram L.K."/>
        </authorList>
    </citation>
    <scope>NUCLEOTIDE SEQUENCE [LARGE SCALE GENOMIC DNA]</scope>
    <source>
        <strain evidence="4 5">S1189</strain>
    </source>
</reference>
<evidence type="ECO:0000313" key="5">
    <source>
        <dbReference type="Proteomes" id="UP000307362"/>
    </source>
</evidence>
<dbReference type="SMART" id="SM00267">
    <property type="entry name" value="GGDEF"/>
    <property type="match status" value="1"/>
</dbReference>
<dbReference type="GO" id="GO:0005886">
    <property type="term" value="C:plasma membrane"/>
    <property type="evidence" value="ECO:0007669"/>
    <property type="project" value="TreeGrafter"/>
</dbReference>
<name>A0A5S3YP71_9GAMM</name>
<protein>
    <recommendedName>
        <fullName evidence="1">diguanylate cyclase</fullName>
        <ecNumber evidence="1">2.7.7.65</ecNumber>
    </recommendedName>
</protein>
<feature type="domain" description="GGDEF" evidence="3">
    <location>
        <begin position="359"/>
        <end position="494"/>
    </location>
</feature>
<dbReference type="AlphaFoldDB" id="A0A5S3YP71"/>
<gene>
    <name evidence="4" type="ORF">CWB73_18095</name>
</gene>
<dbReference type="PROSITE" id="PS50887">
    <property type="entry name" value="GGDEF"/>
    <property type="match status" value="1"/>
</dbReference>
<sequence>MSIQPFVYADINCPFCFVLHERLKQLNLIESVEWRLVEHARSANTQELKYVEILNTEFKAVLDKAPDIEIHNPKLVVNTAVINEIICAVATSFPDKAFNFRDALYRSLWVEGKDISDPVVIDQLLIQYGVEEFEYSESSQSQLQIWQADWERSDYEQKVPVMVNNHHSFVTGLQSAETILSFYENKDIKKLDHSSACNLKTHEKAMLLGDSLSAQVISGYLSHGGYELQKTTSVEQLLKDACEQSFSVILIEYELDLEFKLCAELKEQTSSTTPIIYFSDSVSDLIEAQGFSAGMTDMLHVGRQRDSLLGRLGTHVRNKHQLDIISGYATHDPLTGFYNRREIERVLARSWQTACRYKTELTVFIIDVDNLKKYNLKYGYAAGDEALMSISNILASGRSEDIVGRFSGEEFVMILHNTPEKELLKIAKRIQDNVLSRQICYSKTHDSEFVSVSVGIATASADKQFSHTNLLSLAAKALEKAEAQGKNQALKLRLDRI</sequence>
<comment type="caution">
    <text evidence="4">The sequence shown here is derived from an EMBL/GenBank/DDBJ whole genome shotgun (WGS) entry which is preliminary data.</text>
</comment>
<reference evidence="5" key="2">
    <citation type="submission" date="2019-06" db="EMBL/GenBank/DDBJ databases">
        <title>Co-occurence of chitin degradation, pigmentation and bioactivity in marine Pseudoalteromonas.</title>
        <authorList>
            <person name="Sonnenschein E.C."/>
            <person name="Bech P.K."/>
        </authorList>
    </citation>
    <scope>NUCLEOTIDE SEQUENCE [LARGE SCALE GENOMIC DNA]</scope>
    <source>
        <strain evidence="5">S1189</strain>
    </source>
</reference>